<name>A0A821D1T2_9BILA</name>
<keyword evidence="2" id="KW-1185">Reference proteome</keyword>
<feature type="non-terminal residue" evidence="1">
    <location>
        <position position="108"/>
    </location>
</feature>
<evidence type="ECO:0000313" key="2">
    <source>
        <dbReference type="Proteomes" id="UP000663866"/>
    </source>
</evidence>
<dbReference type="AlphaFoldDB" id="A0A821D1T2"/>
<accession>A0A821D1T2</accession>
<proteinExistence type="predicted"/>
<protein>
    <submittedName>
        <fullName evidence="1">Uncharacterized protein</fullName>
    </submittedName>
</protein>
<dbReference type="InterPro" id="IPR043472">
    <property type="entry name" value="Macro_dom-like"/>
</dbReference>
<evidence type="ECO:0000313" key="1">
    <source>
        <dbReference type="EMBL" id="CAF4614621.1"/>
    </source>
</evidence>
<sequence length="108" mass="12590">QEENLFRRSNYYLSLDAELDDTKQPERYWCTAKGEEQMLRTNESMYSMDEFGTIYASGITVFRNTEDTGYAYLEQPLYDVRSIALAAYKQPELKRNDTSLLTDKNAMG</sequence>
<gene>
    <name evidence="1" type="ORF">OVN521_LOCUS45676</name>
</gene>
<reference evidence="1" key="1">
    <citation type="submission" date="2021-02" db="EMBL/GenBank/DDBJ databases">
        <authorList>
            <person name="Nowell W R."/>
        </authorList>
    </citation>
    <scope>NUCLEOTIDE SEQUENCE</scope>
</reference>
<dbReference type="Gene3D" id="3.40.220.10">
    <property type="entry name" value="Leucine Aminopeptidase, subunit E, domain 1"/>
    <property type="match status" value="1"/>
</dbReference>
<organism evidence="1 2">
    <name type="scientific">Rotaria magnacalcarata</name>
    <dbReference type="NCBI Taxonomy" id="392030"/>
    <lineage>
        <taxon>Eukaryota</taxon>
        <taxon>Metazoa</taxon>
        <taxon>Spiralia</taxon>
        <taxon>Gnathifera</taxon>
        <taxon>Rotifera</taxon>
        <taxon>Eurotatoria</taxon>
        <taxon>Bdelloidea</taxon>
        <taxon>Philodinida</taxon>
        <taxon>Philodinidae</taxon>
        <taxon>Rotaria</taxon>
    </lineage>
</organism>
<comment type="caution">
    <text evidence="1">The sequence shown here is derived from an EMBL/GenBank/DDBJ whole genome shotgun (WGS) entry which is preliminary data.</text>
</comment>
<feature type="non-terminal residue" evidence="1">
    <location>
        <position position="1"/>
    </location>
</feature>
<dbReference type="EMBL" id="CAJOBG010076237">
    <property type="protein sequence ID" value="CAF4614621.1"/>
    <property type="molecule type" value="Genomic_DNA"/>
</dbReference>
<dbReference type="Proteomes" id="UP000663866">
    <property type="component" value="Unassembled WGS sequence"/>
</dbReference>